<evidence type="ECO:0000259" key="1">
    <source>
        <dbReference type="PROSITE" id="PS51819"/>
    </source>
</evidence>
<proteinExistence type="predicted"/>
<comment type="caution">
    <text evidence="2">The sequence shown here is derived from an EMBL/GenBank/DDBJ whole genome shotgun (WGS) entry which is preliminary data.</text>
</comment>
<dbReference type="CDD" id="cd07247">
    <property type="entry name" value="SgaA_N_like"/>
    <property type="match status" value="2"/>
</dbReference>
<dbReference type="InterPro" id="IPR037523">
    <property type="entry name" value="VOC_core"/>
</dbReference>
<dbReference type="Proteomes" id="UP001550044">
    <property type="component" value="Unassembled WGS sequence"/>
</dbReference>
<evidence type="ECO:0000313" key="3">
    <source>
        <dbReference type="Proteomes" id="UP001550044"/>
    </source>
</evidence>
<organism evidence="2 3">
    <name type="scientific">Streptomyces sp. 900116325</name>
    <dbReference type="NCBI Taxonomy" id="3154295"/>
    <lineage>
        <taxon>Bacteria</taxon>
        <taxon>Bacillati</taxon>
        <taxon>Actinomycetota</taxon>
        <taxon>Actinomycetes</taxon>
        <taxon>Kitasatosporales</taxon>
        <taxon>Streptomycetaceae</taxon>
        <taxon>Streptomyces</taxon>
    </lineage>
</organism>
<dbReference type="EMBL" id="JBEXIP010000026">
    <property type="protein sequence ID" value="MET8436424.1"/>
    <property type="molecule type" value="Genomic_DNA"/>
</dbReference>
<sequence>MKLTEPVSGGPCWVELSTPDIAAAKAFYGALFSWRSETDPREEAGGYTLAHLGDERVAALSPVYQPGQPPAWTVSFATEDTDATVDKVTATGGSQLVGPMDVFDQGRFAVVADPTGAVFSLWQGRAFAGADLLNEPGALGWVELVTREADTALSFYPTVFGWTVTASEAYPQWGVDGADFGGMLVMDDKFPPEAPPNWLPYFAVTDVDATAATAQGAGGELMMPPTSVPGGPRIAVVRDPQGAVFGIYRAGEEG</sequence>
<evidence type="ECO:0000313" key="2">
    <source>
        <dbReference type="EMBL" id="MET8436424.1"/>
    </source>
</evidence>
<keyword evidence="3" id="KW-1185">Reference proteome</keyword>
<reference evidence="2 3" key="1">
    <citation type="submission" date="2024-06" db="EMBL/GenBank/DDBJ databases">
        <title>The Natural Products Discovery Center: Release of the First 8490 Sequenced Strains for Exploring Actinobacteria Biosynthetic Diversity.</title>
        <authorList>
            <person name="Kalkreuter E."/>
            <person name="Kautsar S.A."/>
            <person name="Yang D."/>
            <person name="Bader C.D."/>
            <person name="Teijaro C.N."/>
            <person name="Fluegel L."/>
            <person name="Davis C.M."/>
            <person name="Simpson J.R."/>
            <person name="Lauterbach L."/>
            <person name="Steele A.D."/>
            <person name="Gui C."/>
            <person name="Meng S."/>
            <person name="Li G."/>
            <person name="Viehrig K."/>
            <person name="Ye F."/>
            <person name="Su P."/>
            <person name="Kiefer A.F."/>
            <person name="Nichols A."/>
            <person name="Cepeda A.J."/>
            <person name="Yan W."/>
            <person name="Fan B."/>
            <person name="Jiang Y."/>
            <person name="Adhikari A."/>
            <person name="Zheng C.-J."/>
            <person name="Schuster L."/>
            <person name="Cowan T.M."/>
            <person name="Smanski M.J."/>
            <person name="Chevrette M.G."/>
            <person name="De Carvalho L.P.S."/>
            <person name="Shen B."/>
        </authorList>
    </citation>
    <scope>NUCLEOTIDE SEQUENCE [LARGE SCALE GENOMIC DNA]</scope>
    <source>
        <strain evidence="2 3">NPDC005137</strain>
    </source>
</reference>
<dbReference type="Pfam" id="PF00903">
    <property type="entry name" value="Glyoxalase"/>
    <property type="match status" value="2"/>
</dbReference>
<gene>
    <name evidence="2" type="ORF">ABZV61_27305</name>
</gene>
<accession>A0ABV2UH90</accession>
<feature type="domain" description="VOC" evidence="1">
    <location>
        <begin position="10"/>
        <end position="124"/>
    </location>
</feature>
<dbReference type="RefSeq" id="WP_356675165.1">
    <property type="nucleotide sequence ID" value="NZ_JBEXEF010000279.1"/>
</dbReference>
<protein>
    <submittedName>
        <fullName evidence="2">VOC family protein</fullName>
    </submittedName>
</protein>
<feature type="domain" description="VOC" evidence="1">
    <location>
        <begin position="138"/>
        <end position="250"/>
    </location>
</feature>
<dbReference type="PANTHER" id="PTHR33993:SF14">
    <property type="entry name" value="GB|AAF24581.1"/>
    <property type="match status" value="1"/>
</dbReference>
<name>A0ABV2UH90_9ACTN</name>
<dbReference type="PROSITE" id="PS51819">
    <property type="entry name" value="VOC"/>
    <property type="match status" value="2"/>
</dbReference>
<dbReference type="InterPro" id="IPR029068">
    <property type="entry name" value="Glyas_Bleomycin-R_OHBP_Dase"/>
</dbReference>
<dbReference type="InterPro" id="IPR004360">
    <property type="entry name" value="Glyas_Fos-R_dOase_dom"/>
</dbReference>
<dbReference type="Gene3D" id="3.10.180.10">
    <property type="entry name" value="2,3-Dihydroxybiphenyl 1,2-Dioxygenase, domain 1"/>
    <property type="match status" value="2"/>
</dbReference>
<dbReference type="InterPro" id="IPR052164">
    <property type="entry name" value="Anthracycline_SecMetBiosynth"/>
</dbReference>
<dbReference type="SUPFAM" id="SSF54593">
    <property type="entry name" value="Glyoxalase/Bleomycin resistance protein/Dihydroxybiphenyl dioxygenase"/>
    <property type="match status" value="2"/>
</dbReference>
<dbReference type="PANTHER" id="PTHR33993">
    <property type="entry name" value="GLYOXALASE-RELATED"/>
    <property type="match status" value="1"/>
</dbReference>